<comment type="caution">
    <text evidence="1">The sequence shown here is derived from an EMBL/GenBank/DDBJ whole genome shotgun (WGS) entry which is preliminary data.</text>
</comment>
<dbReference type="Proteomes" id="UP000729402">
    <property type="component" value="Unassembled WGS sequence"/>
</dbReference>
<keyword evidence="2" id="KW-1185">Reference proteome</keyword>
<sequence length="114" mass="12142">MEFSVSLAASGIFRYARPASQRGGSCQLPSTPVSSRAAAPAPSSCCFRRILASEHPSSSFLSTPHSGSASDERDGCFFLGFSASIDSSLLLPRDNSVCNLEMMPSEMWYPTKGP</sequence>
<organism evidence="1 2">
    <name type="scientific">Zizania palustris</name>
    <name type="common">Northern wild rice</name>
    <dbReference type="NCBI Taxonomy" id="103762"/>
    <lineage>
        <taxon>Eukaryota</taxon>
        <taxon>Viridiplantae</taxon>
        <taxon>Streptophyta</taxon>
        <taxon>Embryophyta</taxon>
        <taxon>Tracheophyta</taxon>
        <taxon>Spermatophyta</taxon>
        <taxon>Magnoliopsida</taxon>
        <taxon>Liliopsida</taxon>
        <taxon>Poales</taxon>
        <taxon>Poaceae</taxon>
        <taxon>BOP clade</taxon>
        <taxon>Oryzoideae</taxon>
        <taxon>Oryzeae</taxon>
        <taxon>Zizaniinae</taxon>
        <taxon>Zizania</taxon>
    </lineage>
</organism>
<reference evidence="1" key="1">
    <citation type="journal article" date="2021" name="bioRxiv">
        <title>Whole Genome Assembly and Annotation of Northern Wild Rice, Zizania palustris L., Supports a Whole Genome Duplication in the Zizania Genus.</title>
        <authorList>
            <person name="Haas M."/>
            <person name="Kono T."/>
            <person name="Macchietto M."/>
            <person name="Millas R."/>
            <person name="McGilp L."/>
            <person name="Shao M."/>
            <person name="Duquette J."/>
            <person name="Hirsch C.N."/>
            <person name="Kimball J."/>
        </authorList>
    </citation>
    <scope>NUCLEOTIDE SEQUENCE</scope>
    <source>
        <tissue evidence="1">Fresh leaf tissue</tissue>
    </source>
</reference>
<accession>A0A8J5WS64</accession>
<dbReference type="OrthoDB" id="1910534at2759"/>
<protein>
    <submittedName>
        <fullName evidence="1">Uncharacterized protein</fullName>
    </submittedName>
</protein>
<reference evidence="1" key="2">
    <citation type="submission" date="2021-02" db="EMBL/GenBank/DDBJ databases">
        <authorList>
            <person name="Kimball J.A."/>
            <person name="Haas M.W."/>
            <person name="Macchietto M."/>
            <person name="Kono T."/>
            <person name="Duquette J."/>
            <person name="Shao M."/>
        </authorList>
    </citation>
    <scope>NUCLEOTIDE SEQUENCE</scope>
    <source>
        <tissue evidence="1">Fresh leaf tissue</tissue>
    </source>
</reference>
<proteinExistence type="predicted"/>
<dbReference type="AlphaFoldDB" id="A0A8J5WS64"/>
<name>A0A8J5WS64_ZIZPA</name>
<dbReference type="EMBL" id="JAAALK010000080">
    <property type="protein sequence ID" value="KAG8093229.1"/>
    <property type="molecule type" value="Genomic_DNA"/>
</dbReference>
<gene>
    <name evidence="1" type="ORF">GUJ93_ZPchr0012g18985</name>
</gene>
<evidence type="ECO:0000313" key="1">
    <source>
        <dbReference type="EMBL" id="KAG8093229.1"/>
    </source>
</evidence>
<evidence type="ECO:0000313" key="2">
    <source>
        <dbReference type="Proteomes" id="UP000729402"/>
    </source>
</evidence>